<dbReference type="AlphaFoldDB" id="J4WWF0"/>
<evidence type="ECO:0000313" key="4">
    <source>
        <dbReference type="EMBL" id="EJP72550.1"/>
    </source>
</evidence>
<dbReference type="PANTHER" id="PTHR11669">
    <property type="entry name" value="REPLICATION FACTOR C / DNA POLYMERASE III GAMMA-TAU SUBUNIT"/>
    <property type="match status" value="1"/>
</dbReference>
<keyword evidence="2" id="KW-0239">DNA-directed DNA polymerase</keyword>
<sequence length="325" mass="37864">MISFNDCNWLHNHFNNINFENLNHSIIINGPEGIGKKLLTKKIISTLTNINNVSLNEEDVNPDIFILNRDKILINQISYRENKNKKTKPKWDELKGKRDLLNFIALSPVKAKNKVAALINADKIERRTQNVLLKTLEEPPDHAYIILTTSRPRVLLDTIYSRSHVINLKPLSNEDKDLWLKSIGLSEYNSYDFPSYYSPIQIYNEIANNNQSNFKEFISILDRHFSRSESQKNIIKDIMDMDIDAIIKLNFFVEFLKIILESKLRNVTLSGIYKTFALYSFSNLKISNLILEINQMRQDLYSVPQINEGHMLNVIMSELLISFKR</sequence>
<dbReference type="PANTHER" id="PTHR11669:SF8">
    <property type="entry name" value="DNA POLYMERASE III SUBUNIT DELTA"/>
    <property type="match status" value="1"/>
</dbReference>
<keyword evidence="2" id="KW-0548">Nucleotidyltransferase</keyword>
<protein>
    <recommendedName>
        <fullName evidence="1">DNA-directed DNA polymerase</fullName>
        <ecNumber evidence="1">2.7.7.7</ecNumber>
    </recommendedName>
</protein>
<evidence type="ECO:0000256" key="1">
    <source>
        <dbReference type="ARBA" id="ARBA00012417"/>
    </source>
</evidence>
<dbReference type="InterPro" id="IPR050238">
    <property type="entry name" value="DNA_Rep/Repair_Clamp_Loader"/>
</dbReference>
<keyword evidence="2" id="KW-0808">Transferase</keyword>
<dbReference type="GO" id="GO:0003887">
    <property type="term" value="F:DNA-directed DNA polymerase activity"/>
    <property type="evidence" value="ECO:0007669"/>
    <property type="project" value="UniProtKB-KW"/>
</dbReference>
<gene>
    <name evidence="4" type="ORF">NT02SARS_1051</name>
</gene>
<evidence type="ECO:0000313" key="5">
    <source>
        <dbReference type="Proteomes" id="UP000010116"/>
    </source>
</evidence>
<comment type="catalytic activity">
    <reaction evidence="3">
        <text>DNA(n) + a 2'-deoxyribonucleoside 5'-triphosphate = DNA(n+1) + diphosphate</text>
        <dbReference type="Rhea" id="RHEA:22508"/>
        <dbReference type="Rhea" id="RHEA-COMP:17339"/>
        <dbReference type="Rhea" id="RHEA-COMP:17340"/>
        <dbReference type="ChEBI" id="CHEBI:33019"/>
        <dbReference type="ChEBI" id="CHEBI:61560"/>
        <dbReference type="ChEBI" id="CHEBI:173112"/>
        <dbReference type="EC" id="2.7.7.7"/>
    </reaction>
</comment>
<proteinExistence type="predicted"/>
<dbReference type="GO" id="GO:0006261">
    <property type="term" value="P:DNA-templated DNA replication"/>
    <property type="evidence" value="ECO:0007669"/>
    <property type="project" value="TreeGrafter"/>
</dbReference>
<dbReference type="Proteomes" id="UP000010116">
    <property type="component" value="Unassembled WGS sequence"/>
</dbReference>
<dbReference type="EMBL" id="JH611190">
    <property type="protein sequence ID" value="EJP72550.1"/>
    <property type="molecule type" value="Genomic_DNA"/>
</dbReference>
<evidence type="ECO:0000256" key="3">
    <source>
        <dbReference type="ARBA" id="ARBA00049244"/>
    </source>
</evidence>
<name>J4WWF0_9GAMM</name>
<dbReference type="HOGENOM" id="CLU_863028_0_0_6"/>
<dbReference type="Gene3D" id="3.40.50.300">
    <property type="entry name" value="P-loop containing nucleotide triphosphate hydrolases"/>
    <property type="match status" value="1"/>
</dbReference>
<dbReference type="EC" id="2.7.7.7" evidence="1"/>
<dbReference type="SUPFAM" id="SSF52540">
    <property type="entry name" value="P-loop containing nucleoside triphosphate hydrolases"/>
    <property type="match status" value="1"/>
</dbReference>
<reference evidence="4 5" key="1">
    <citation type="journal article" date="2012" name="ISME J.">
        <title>Genomic insights to SAR86, an abundant and uncultivated marine bacterial lineage.</title>
        <authorList>
            <person name="Dupont C.L."/>
            <person name="Rusch D.B."/>
            <person name="Yooseph S."/>
            <person name="Lombardo M.J."/>
            <person name="Richter R.A."/>
            <person name="Valas R."/>
            <person name="Novotny M."/>
            <person name="Yee-Greenbaum J."/>
            <person name="Selengut J.D."/>
            <person name="Haft D.H."/>
            <person name="Halpern A.L."/>
            <person name="Lasken R.S."/>
            <person name="Nealson K."/>
            <person name="Friedman R."/>
            <person name="Venter J.C."/>
        </authorList>
    </citation>
    <scope>NUCLEOTIDE SEQUENCE [LARGE SCALE GENOMIC DNA]</scope>
</reference>
<dbReference type="Pfam" id="PF13177">
    <property type="entry name" value="DNA_pol3_delta2"/>
    <property type="match status" value="1"/>
</dbReference>
<evidence type="ECO:0000256" key="2">
    <source>
        <dbReference type="ARBA" id="ARBA00022932"/>
    </source>
</evidence>
<organism evidence="4 5">
    <name type="scientific">SAR86 cluster bacterium SAR86B</name>
    <dbReference type="NCBI Taxonomy" id="1123867"/>
    <lineage>
        <taxon>Bacteria</taxon>
        <taxon>Pseudomonadati</taxon>
        <taxon>Pseudomonadota</taxon>
        <taxon>Gammaproteobacteria</taxon>
        <taxon>SAR86 cluster</taxon>
    </lineage>
</organism>
<accession>J4WWF0</accession>
<dbReference type="InterPro" id="IPR027417">
    <property type="entry name" value="P-loop_NTPase"/>
</dbReference>